<organism evidence="3 4">
    <name type="scientific">SAR86 cluster bacterium</name>
    <dbReference type="NCBI Taxonomy" id="2030880"/>
    <lineage>
        <taxon>Bacteria</taxon>
        <taxon>Pseudomonadati</taxon>
        <taxon>Pseudomonadota</taxon>
        <taxon>Gammaproteobacteria</taxon>
        <taxon>SAR86 cluster</taxon>
    </lineage>
</organism>
<gene>
    <name evidence="3" type="ORF">H2072_03775</name>
</gene>
<reference evidence="3 4" key="1">
    <citation type="submission" date="2020-06" db="EMBL/GenBank/DDBJ databases">
        <title>Dysbiosis in marine aquaculture revealed through microbiome analysis: reverse ecology for environmental sustainability.</title>
        <authorList>
            <person name="Haro-Moreno J.M."/>
            <person name="Coutinho F.H."/>
            <person name="Zaragoza-Solas A."/>
            <person name="Picazo A."/>
            <person name="Almagro-Moreno S."/>
            <person name="Lopez-Perez M."/>
        </authorList>
    </citation>
    <scope>NUCLEOTIDE SEQUENCE [LARGE SCALE GENOMIC DNA]</scope>
    <source>
        <strain evidence="3">MCMED-G41</strain>
    </source>
</reference>
<dbReference type="Pfam" id="PF13414">
    <property type="entry name" value="TPR_11"/>
    <property type="match status" value="1"/>
</dbReference>
<dbReference type="PROSITE" id="PS50293">
    <property type="entry name" value="TPR_REGION"/>
    <property type="match status" value="1"/>
</dbReference>
<protein>
    <submittedName>
        <fullName evidence="3">Sulfotransferase</fullName>
    </submittedName>
</protein>
<evidence type="ECO:0000313" key="3">
    <source>
        <dbReference type="EMBL" id="MBA4692846.1"/>
    </source>
</evidence>
<dbReference type="PANTHER" id="PTHR12788:SF10">
    <property type="entry name" value="PROTEIN-TYROSINE SULFOTRANSFERASE"/>
    <property type="match status" value="1"/>
</dbReference>
<evidence type="ECO:0000256" key="1">
    <source>
        <dbReference type="ARBA" id="ARBA00022679"/>
    </source>
</evidence>
<dbReference type="EMBL" id="JACETL010000047">
    <property type="protein sequence ID" value="MBA4692846.1"/>
    <property type="molecule type" value="Genomic_DNA"/>
</dbReference>
<dbReference type="Gene3D" id="1.25.40.10">
    <property type="entry name" value="Tetratricopeptide repeat domain"/>
    <property type="match status" value="2"/>
</dbReference>
<dbReference type="Proteomes" id="UP000551848">
    <property type="component" value="Unassembled WGS sequence"/>
</dbReference>
<evidence type="ECO:0000313" key="4">
    <source>
        <dbReference type="Proteomes" id="UP000551848"/>
    </source>
</evidence>
<proteinExistence type="predicted"/>
<dbReference type="SMART" id="SM00028">
    <property type="entry name" value="TPR"/>
    <property type="match status" value="6"/>
</dbReference>
<sequence length="657" mass="76731">MSENTNLKIALDNASDLFNNNNLNECIEQLEEILNIHPSNLKALSLLLDINIKLNRAEKALKIIKKLIQLEPDSKEHHEKLVKVHQFLNDNRAYESALIDFHKKFPSITTARLISNIHIENDREEESDQVIQSFFESDKKYGDLYKGIRQVKAGRLKLAEDAYKRVLKKDKNNIDALRLLGLLAFKTKDYEVSERLFLRVLELDPTFSLAWDNLAKLYRIQNKLSKSVPAFKNLIKLDPNNFEALVSLGTVYIKLSKYQEGIKLYDKSLKINPENPRVFLSLGHALKTVGERKRCEDAYQNAIKHFPLSGEAYWSLANLKTYEFSDKEIINMESSLKKNIHPKELIQMHFALGKAYESKKYFNKSFKHYAQGNWQQRKQISYNAEDYKISVDELINFFEKNNDLYKLKAKSSFEDPIFILGLPRSGSTMIEQILASHSLIEGTQELPNILAISRDIKLIDQENGYPNNLLALDQSSFEELGEKYIDETKWARSSKPFFIDKMPNNFVHIGLIKLILPKAKIIDARRNPMDACFSCFKQYFAKGQHFTYDLDDIARYYKDYIRLMDYWKKLFPAEIFTINYEDVIKNPNERIADLLEFCNVKFEENCLNFHKSKRPVKTASSEQVRQPMYKTGLDYWMNYADHLEILTKHFPEGEKKI</sequence>
<dbReference type="InterPro" id="IPR019734">
    <property type="entry name" value="TPR_rpt"/>
</dbReference>
<dbReference type="PANTHER" id="PTHR12788">
    <property type="entry name" value="PROTEIN-TYROSINE SULFOTRANSFERASE 2"/>
    <property type="match status" value="1"/>
</dbReference>
<feature type="repeat" description="TPR" evidence="2">
    <location>
        <begin position="242"/>
        <end position="275"/>
    </location>
</feature>
<dbReference type="Pfam" id="PF13181">
    <property type="entry name" value="TPR_8"/>
    <property type="match status" value="2"/>
</dbReference>
<keyword evidence="2" id="KW-0802">TPR repeat</keyword>
<dbReference type="Gene3D" id="3.40.50.300">
    <property type="entry name" value="P-loop containing nucleotide triphosphate hydrolases"/>
    <property type="match status" value="1"/>
</dbReference>
<dbReference type="InterPro" id="IPR026634">
    <property type="entry name" value="TPST-like"/>
</dbReference>
<name>A0A838XY71_9GAMM</name>
<feature type="repeat" description="TPR" evidence="2">
    <location>
        <begin position="174"/>
        <end position="207"/>
    </location>
</feature>
<dbReference type="InterPro" id="IPR011990">
    <property type="entry name" value="TPR-like_helical_dom_sf"/>
</dbReference>
<comment type="caution">
    <text evidence="3">The sequence shown here is derived from an EMBL/GenBank/DDBJ whole genome shotgun (WGS) entry which is preliminary data.</text>
</comment>
<feature type="non-terminal residue" evidence="3">
    <location>
        <position position="657"/>
    </location>
</feature>
<dbReference type="InterPro" id="IPR027417">
    <property type="entry name" value="P-loop_NTPase"/>
</dbReference>
<dbReference type="Pfam" id="PF13469">
    <property type="entry name" value="Sulfotransfer_3"/>
    <property type="match status" value="1"/>
</dbReference>
<dbReference type="SUPFAM" id="SSF52540">
    <property type="entry name" value="P-loop containing nucleoside triphosphate hydrolases"/>
    <property type="match status" value="1"/>
</dbReference>
<dbReference type="PROSITE" id="PS50005">
    <property type="entry name" value="TPR"/>
    <property type="match status" value="3"/>
</dbReference>
<feature type="repeat" description="TPR" evidence="2">
    <location>
        <begin position="208"/>
        <end position="241"/>
    </location>
</feature>
<dbReference type="Pfam" id="PF13432">
    <property type="entry name" value="TPR_16"/>
    <property type="match status" value="1"/>
</dbReference>
<accession>A0A838XY71</accession>
<dbReference type="GO" id="GO:0008476">
    <property type="term" value="F:protein-tyrosine sulfotransferase activity"/>
    <property type="evidence" value="ECO:0007669"/>
    <property type="project" value="InterPro"/>
</dbReference>
<keyword evidence="1 3" id="KW-0808">Transferase</keyword>
<dbReference type="SUPFAM" id="SSF48452">
    <property type="entry name" value="TPR-like"/>
    <property type="match status" value="1"/>
</dbReference>
<dbReference type="AlphaFoldDB" id="A0A838XY71"/>
<evidence type="ECO:0000256" key="2">
    <source>
        <dbReference type="PROSITE-ProRule" id="PRU00339"/>
    </source>
</evidence>